<feature type="transmembrane region" description="Helical" evidence="6">
    <location>
        <begin position="411"/>
        <end position="429"/>
    </location>
</feature>
<feature type="transmembrane region" description="Helical" evidence="6">
    <location>
        <begin position="49"/>
        <end position="74"/>
    </location>
</feature>
<feature type="transmembrane region" description="Helical" evidence="6">
    <location>
        <begin position="339"/>
        <end position="360"/>
    </location>
</feature>
<evidence type="ECO:0000256" key="3">
    <source>
        <dbReference type="ARBA" id="ARBA00022692"/>
    </source>
</evidence>
<dbReference type="PANTHER" id="PTHR45649:SF8">
    <property type="entry name" value="PERMEASE, PUTATIVE-RELATED"/>
    <property type="match status" value="1"/>
</dbReference>
<dbReference type="AlphaFoldDB" id="A0A3E2HN71"/>
<feature type="transmembrane region" description="Helical" evidence="6">
    <location>
        <begin position="289"/>
        <end position="310"/>
    </location>
</feature>
<dbReference type="PANTHER" id="PTHR45649">
    <property type="entry name" value="AMINO-ACID PERMEASE BAT1"/>
    <property type="match status" value="1"/>
</dbReference>
<evidence type="ECO:0000256" key="4">
    <source>
        <dbReference type="ARBA" id="ARBA00022989"/>
    </source>
</evidence>
<feature type="transmembrane region" description="Helical" evidence="6">
    <location>
        <begin position="239"/>
        <end position="264"/>
    </location>
</feature>
<dbReference type="GO" id="GO:0016020">
    <property type="term" value="C:membrane"/>
    <property type="evidence" value="ECO:0007669"/>
    <property type="project" value="UniProtKB-SubCell"/>
</dbReference>
<sequence length="580" mass="63282">MVGHSELRKSRDLWLKNRSWTALAGSLVVGINSGGPPVIIWSWVGVSLFSMAVAYSFAEICSAFPVAGGQYSWVAILAPPKYARPLSYCCGWFILIGFLSAGAGNGFVGANFVLGMAQLANPDFTIERWHTCLVAYLLLLLAAAVNIWGRRSLERLSQGMIIFNIVSFVMVIVIILARDHEKQSASFVFKDFQNFTGFPTAYASLLGLLQSAFGMTGYDATAHMTEEMRDARNDAPKAIIWAVWIGAITGFVFLVAVCFCIVDINEAASSPTGVPIFQIFYSATRSFPLAMLLCVQISIIALVSLAFLCAQSSRLTFAFARDGGLPFSSFFSKVNHKSYVPVNAICLVVVVNMALMSIYFGSVTGFGTILAISTEGFYLSYIMPLAVRLWGRWTGKGPEFGKGSYNLRFGMILNILGLLYLAFACITFNFPSVHPINASNMNYTCAAVGVSVLIAAVTWFTTGSKGFTGPQAGGIFQETMHGQDVLGSADLSIHSAKVDKSPGQTSDHDDLDDEDLIYIVFYGVLDFMTASKTSDDADLDDEDLMHIYRLVYRGVQWLDSETSGNADLDDEDLNFYVGRD</sequence>
<evidence type="ECO:0000313" key="7">
    <source>
        <dbReference type="EMBL" id="RFU34743.1"/>
    </source>
</evidence>
<keyword evidence="5 6" id="KW-0472">Membrane</keyword>
<dbReference type="OMA" id="NIAGGWA"/>
<protein>
    <recommendedName>
        <fullName evidence="9">Amino acid permease/ SLC12A domain-containing protein</fullName>
    </recommendedName>
</protein>
<comment type="subcellular location">
    <subcellularLocation>
        <location evidence="1">Membrane</location>
        <topology evidence="1">Multi-pass membrane protein</topology>
    </subcellularLocation>
</comment>
<dbReference type="GO" id="GO:0022857">
    <property type="term" value="F:transmembrane transporter activity"/>
    <property type="evidence" value="ECO:0007669"/>
    <property type="project" value="InterPro"/>
</dbReference>
<name>A0A3E2HN71_SCYLI</name>
<comment type="caution">
    <text evidence="7">The sequence shown here is derived from an EMBL/GenBank/DDBJ whole genome shotgun (WGS) entry which is preliminary data.</text>
</comment>
<feature type="transmembrane region" description="Helical" evidence="6">
    <location>
        <begin position="366"/>
        <end position="390"/>
    </location>
</feature>
<evidence type="ECO:0000256" key="5">
    <source>
        <dbReference type="ARBA" id="ARBA00023136"/>
    </source>
</evidence>
<keyword evidence="8" id="KW-1185">Reference proteome</keyword>
<dbReference type="InterPro" id="IPR002293">
    <property type="entry name" value="AA/rel_permease1"/>
</dbReference>
<gene>
    <name evidence="7" type="ORF">B7463_g1607</name>
</gene>
<evidence type="ECO:0000256" key="2">
    <source>
        <dbReference type="ARBA" id="ARBA00022448"/>
    </source>
</evidence>
<dbReference type="OrthoDB" id="3257095at2759"/>
<keyword evidence="3 6" id="KW-0812">Transmembrane</keyword>
<dbReference type="STRING" id="5539.A0A3E2HN71"/>
<keyword evidence="4 6" id="KW-1133">Transmembrane helix</keyword>
<feature type="non-terminal residue" evidence="7">
    <location>
        <position position="1"/>
    </location>
</feature>
<evidence type="ECO:0000256" key="6">
    <source>
        <dbReference type="SAM" id="Phobius"/>
    </source>
</evidence>
<feature type="transmembrane region" description="Helical" evidence="6">
    <location>
        <begin position="20"/>
        <end position="43"/>
    </location>
</feature>
<feature type="transmembrane region" description="Helical" evidence="6">
    <location>
        <begin position="128"/>
        <end position="148"/>
    </location>
</feature>
<feature type="transmembrane region" description="Helical" evidence="6">
    <location>
        <begin position="160"/>
        <end position="177"/>
    </location>
</feature>
<evidence type="ECO:0008006" key="9">
    <source>
        <dbReference type="Google" id="ProtNLM"/>
    </source>
</evidence>
<keyword evidence="2" id="KW-0813">Transport</keyword>
<feature type="transmembrane region" description="Helical" evidence="6">
    <location>
        <begin position="441"/>
        <end position="461"/>
    </location>
</feature>
<feature type="transmembrane region" description="Helical" evidence="6">
    <location>
        <begin position="197"/>
        <end position="218"/>
    </location>
</feature>
<evidence type="ECO:0000256" key="1">
    <source>
        <dbReference type="ARBA" id="ARBA00004141"/>
    </source>
</evidence>
<dbReference type="Gene3D" id="1.20.1740.10">
    <property type="entry name" value="Amino acid/polyamine transporter I"/>
    <property type="match status" value="1"/>
</dbReference>
<feature type="transmembrane region" description="Helical" evidence="6">
    <location>
        <begin position="86"/>
        <end position="108"/>
    </location>
</feature>
<accession>A0A3E2HN71</accession>
<dbReference type="Pfam" id="PF13520">
    <property type="entry name" value="AA_permease_2"/>
    <property type="match status" value="1"/>
</dbReference>
<evidence type="ECO:0000313" key="8">
    <source>
        <dbReference type="Proteomes" id="UP000258309"/>
    </source>
</evidence>
<reference evidence="7 8" key="1">
    <citation type="submission" date="2018-05" db="EMBL/GenBank/DDBJ databases">
        <title>Draft genome sequence of Scytalidium lignicola DSM 105466, a ubiquitous saprotrophic fungus.</title>
        <authorList>
            <person name="Buettner E."/>
            <person name="Gebauer A.M."/>
            <person name="Hofrichter M."/>
            <person name="Liers C."/>
            <person name="Kellner H."/>
        </authorList>
    </citation>
    <scope>NUCLEOTIDE SEQUENCE [LARGE SCALE GENOMIC DNA]</scope>
    <source>
        <strain evidence="7 8">DSM 105466</strain>
    </source>
</reference>
<proteinExistence type="predicted"/>
<dbReference type="Proteomes" id="UP000258309">
    <property type="component" value="Unassembled WGS sequence"/>
</dbReference>
<dbReference type="EMBL" id="NCSJ02000017">
    <property type="protein sequence ID" value="RFU34743.1"/>
    <property type="molecule type" value="Genomic_DNA"/>
</dbReference>
<feature type="non-terminal residue" evidence="7">
    <location>
        <position position="580"/>
    </location>
</feature>
<organism evidence="7 8">
    <name type="scientific">Scytalidium lignicola</name>
    <name type="common">Hyphomycete</name>
    <dbReference type="NCBI Taxonomy" id="5539"/>
    <lineage>
        <taxon>Eukaryota</taxon>
        <taxon>Fungi</taxon>
        <taxon>Dikarya</taxon>
        <taxon>Ascomycota</taxon>
        <taxon>Pezizomycotina</taxon>
        <taxon>Leotiomycetes</taxon>
        <taxon>Leotiomycetes incertae sedis</taxon>
        <taxon>Scytalidium</taxon>
    </lineage>
</organism>